<dbReference type="AlphaFoldDB" id="A0A816CVU9"/>
<gene>
    <name evidence="1" type="ORF">XAT740_LOCUS51117</name>
</gene>
<evidence type="ECO:0000313" key="2">
    <source>
        <dbReference type="Proteomes" id="UP000663828"/>
    </source>
</evidence>
<comment type="caution">
    <text evidence="1">The sequence shown here is derived from an EMBL/GenBank/DDBJ whole genome shotgun (WGS) entry which is preliminary data.</text>
</comment>
<dbReference type="EMBL" id="CAJNOR010008037">
    <property type="protein sequence ID" value="CAF1627558.1"/>
    <property type="molecule type" value="Genomic_DNA"/>
</dbReference>
<reference evidence="1" key="1">
    <citation type="submission" date="2021-02" db="EMBL/GenBank/DDBJ databases">
        <authorList>
            <person name="Nowell W R."/>
        </authorList>
    </citation>
    <scope>NUCLEOTIDE SEQUENCE</scope>
</reference>
<organism evidence="1 2">
    <name type="scientific">Adineta ricciae</name>
    <name type="common">Rotifer</name>
    <dbReference type="NCBI Taxonomy" id="249248"/>
    <lineage>
        <taxon>Eukaryota</taxon>
        <taxon>Metazoa</taxon>
        <taxon>Spiralia</taxon>
        <taxon>Gnathifera</taxon>
        <taxon>Rotifera</taxon>
        <taxon>Eurotatoria</taxon>
        <taxon>Bdelloidea</taxon>
        <taxon>Adinetida</taxon>
        <taxon>Adinetidae</taxon>
        <taxon>Adineta</taxon>
    </lineage>
</organism>
<sequence length="319" mass="37579">MYLFRFDKTNKVVQLDQQELQHFPYLVALVERSQDFISNKNQNDEYILDSNIRYSWFLPIIRSVTQEQPSILFAELSLTCNVLGILQLYDYLCIKPLPLPRFEDDKLVRTHSITADENEKYVKFVRANVGETRNLAVQFMMAISRDEYDLSDLETKDEVFSLIMSIFSNPKVFNIKFRSHTLKIVTNYCYASFSEEQKKEIPTVKRIKRMKTTEFCVDNNEALPDDFQNKFASKLVKISKEEYDAIHATPVSDFDSFLADYCHFDDMVSSVYSCGSDYDEWDMMETWCTFNGNYPFRNSRNPFRHRIGFDCCIGTRCIF</sequence>
<dbReference type="Proteomes" id="UP000663828">
    <property type="component" value="Unassembled WGS sequence"/>
</dbReference>
<protein>
    <submittedName>
        <fullName evidence="1">Uncharacterized protein</fullName>
    </submittedName>
</protein>
<accession>A0A816CVU9</accession>
<proteinExistence type="predicted"/>
<keyword evidence="2" id="KW-1185">Reference proteome</keyword>
<evidence type="ECO:0000313" key="1">
    <source>
        <dbReference type="EMBL" id="CAF1627558.1"/>
    </source>
</evidence>
<name>A0A816CVU9_ADIRI</name>